<keyword evidence="2" id="KW-0067">ATP-binding</keyword>
<evidence type="ECO:0000259" key="1">
    <source>
        <dbReference type="Pfam" id="PF01695"/>
    </source>
</evidence>
<dbReference type="GO" id="GO:0005524">
    <property type="term" value="F:ATP binding"/>
    <property type="evidence" value="ECO:0007669"/>
    <property type="project" value="UniProtKB-KW"/>
</dbReference>
<sequence>MFALIDFGIQPLHIQSRMALMESIKDRHGKKSTIITSQLPVQALYEVKGDQNLANVRWAGLFMTLIR</sequence>
<accession>A0ABS3CA14</accession>
<organism evidence="2 3">
    <name type="scientific">Algoriphagus oliviformis</name>
    <dbReference type="NCBI Taxonomy" id="2811231"/>
    <lineage>
        <taxon>Bacteria</taxon>
        <taxon>Pseudomonadati</taxon>
        <taxon>Bacteroidota</taxon>
        <taxon>Cytophagia</taxon>
        <taxon>Cytophagales</taxon>
        <taxon>Cyclobacteriaceae</taxon>
        <taxon>Algoriphagus</taxon>
    </lineage>
</organism>
<name>A0ABS3CA14_9BACT</name>
<evidence type="ECO:0000313" key="3">
    <source>
        <dbReference type="Proteomes" id="UP000664317"/>
    </source>
</evidence>
<reference evidence="2 3" key="1">
    <citation type="submission" date="2021-03" db="EMBL/GenBank/DDBJ databases">
        <title>novel species isolated from a fishpond in China.</title>
        <authorList>
            <person name="Lu H."/>
            <person name="Cai Z."/>
        </authorList>
    </citation>
    <scope>NUCLEOTIDE SEQUENCE [LARGE SCALE GENOMIC DNA]</scope>
    <source>
        <strain evidence="2 3">H41</strain>
    </source>
</reference>
<comment type="caution">
    <text evidence="2">The sequence shown here is derived from an EMBL/GenBank/DDBJ whole genome shotgun (WGS) entry which is preliminary data.</text>
</comment>
<dbReference type="InterPro" id="IPR002611">
    <property type="entry name" value="IstB_ATP-bd"/>
</dbReference>
<dbReference type="Pfam" id="PF01695">
    <property type="entry name" value="IstB_IS21"/>
    <property type="match status" value="1"/>
</dbReference>
<feature type="domain" description="IstB-like ATP-binding" evidence="1">
    <location>
        <begin position="5"/>
        <end position="55"/>
    </location>
</feature>
<gene>
    <name evidence="2" type="ORF">J0A68_20710</name>
</gene>
<dbReference type="Proteomes" id="UP000664317">
    <property type="component" value="Unassembled WGS sequence"/>
</dbReference>
<dbReference type="EMBL" id="JAFKCT010000012">
    <property type="protein sequence ID" value="MBN7813389.1"/>
    <property type="molecule type" value="Genomic_DNA"/>
</dbReference>
<keyword evidence="2" id="KW-0547">Nucleotide-binding</keyword>
<evidence type="ECO:0000313" key="2">
    <source>
        <dbReference type="EMBL" id="MBN7813389.1"/>
    </source>
</evidence>
<protein>
    <submittedName>
        <fullName evidence="2">ATP-binding protein</fullName>
    </submittedName>
</protein>
<keyword evidence="3" id="KW-1185">Reference proteome</keyword>
<proteinExistence type="predicted"/>